<dbReference type="GO" id="GO:0046983">
    <property type="term" value="F:protein dimerization activity"/>
    <property type="evidence" value="ECO:0007669"/>
    <property type="project" value="InterPro"/>
</dbReference>
<sequence>MATIAIDHLPLPVTKEYNRRFFTAVNCFSVDHFTDRRKILTGEKFNQAIFNFSSVKSGLVTKPEDDSIEEIDRYFKVNLRGERVDPYIWWKEHHKSFPVMAKLVRKYLAIPATSVA</sequence>
<comment type="caution">
    <text evidence="2">The sequence shown here is derived from an EMBL/GenBank/DDBJ whole genome shotgun (WGS) entry which is preliminary data.</text>
</comment>
<evidence type="ECO:0000259" key="1">
    <source>
        <dbReference type="Pfam" id="PF05699"/>
    </source>
</evidence>
<name>A0A9P6ITH5_9FUNG</name>
<dbReference type="EMBL" id="JAAAHW010007618">
    <property type="protein sequence ID" value="KAF9947182.1"/>
    <property type="molecule type" value="Genomic_DNA"/>
</dbReference>
<feature type="non-terminal residue" evidence="2">
    <location>
        <position position="116"/>
    </location>
</feature>
<dbReference type="PANTHER" id="PTHR47611">
    <property type="entry name" value="HAT DIMERISATION DOMAIN, C-TERMINAL"/>
    <property type="match status" value="1"/>
</dbReference>
<reference evidence="2" key="1">
    <citation type="journal article" date="2020" name="Fungal Divers.">
        <title>Resolving the Mortierellaceae phylogeny through synthesis of multi-gene phylogenetics and phylogenomics.</title>
        <authorList>
            <person name="Vandepol N."/>
            <person name="Liber J."/>
            <person name="Desiro A."/>
            <person name="Na H."/>
            <person name="Kennedy M."/>
            <person name="Barry K."/>
            <person name="Grigoriev I.V."/>
            <person name="Miller A.N."/>
            <person name="O'Donnell K."/>
            <person name="Stajich J.E."/>
            <person name="Bonito G."/>
        </authorList>
    </citation>
    <scope>NUCLEOTIDE SEQUENCE</scope>
    <source>
        <strain evidence="2">MES-2147</strain>
    </source>
</reference>
<gene>
    <name evidence="2" type="ORF">BGZ65_009042</name>
</gene>
<dbReference type="Proteomes" id="UP000749646">
    <property type="component" value="Unassembled WGS sequence"/>
</dbReference>
<protein>
    <recommendedName>
        <fullName evidence="1">HAT C-terminal dimerisation domain-containing protein</fullName>
    </recommendedName>
</protein>
<accession>A0A9P6ITH5</accession>
<dbReference type="InterPro" id="IPR012337">
    <property type="entry name" value="RNaseH-like_sf"/>
</dbReference>
<feature type="domain" description="HAT C-terminal dimerisation" evidence="1">
    <location>
        <begin position="74"/>
        <end position="116"/>
    </location>
</feature>
<dbReference type="OrthoDB" id="2409584at2759"/>
<dbReference type="SUPFAM" id="SSF53098">
    <property type="entry name" value="Ribonuclease H-like"/>
    <property type="match status" value="1"/>
</dbReference>
<evidence type="ECO:0000313" key="3">
    <source>
        <dbReference type="Proteomes" id="UP000749646"/>
    </source>
</evidence>
<dbReference type="AlphaFoldDB" id="A0A9P6ITH5"/>
<dbReference type="InterPro" id="IPR008906">
    <property type="entry name" value="HATC_C_dom"/>
</dbReference>
<organism evidence="2 3">
    <name type="scientific">Modicella reniformis</name>
    <dbReference type="NCBI Taxonomy" id="1440133"/>
    <lineage>
        <taxon>Eukaryota</taxon>
        <taxon>Fungi</taxon>
        <taxon>Fungi incertae sedis</taxon>
        <taxon>Mucoromycota</taxon>
        <taxon>Mortierellomycotina</taxon>
        <taxon>Mortierellomycetes</taxon>
        <taxon>Mortierellales</taxon>
        <taxon>Mortierellaceae</taxon>
        <taxon>Modicella</taxon>
    </lineage>
</organism>
<evidence type="ECO:0000313" key="2">
    <source>
        <dbReference type="EMBL" id="KAF9947182.1"/>
    </source>
</evidence>
<proteinExistence type="predicted"/>
<dbReference type="Pfam" id="PF05699">
    <property type="entry name" value="Dimer_Tnp_hAT"/>
    <property type="match status" value="1"/>
</dbReference>
<dbReference type="PANTHER" id="PTHR47611:SF1">
    <property type="entry name" value="CCHC-TYPE DOMAIN-CONTAINING PROTEIN"/>
    <property type="match status" value="1"/>
</dbReference>
<keyword evidence="3" id="KW-1185">Reference proteome</keyword>